<proteinExistence type="predicted"/>
<protein>
    <recommendedName>
        <fullName evidence="1">ZP domain-containing protein</fullName>
    </recommendedName>
</protein>
<dbReference type="Gene3D" id="2.60.40.4100">
    <property type="entry name" value="Zona pellucida, ZP-C domain"/>
    <property type="match status" value="1"/>
</dbReference>
<dbReference type="InterPro" id="IPR001507">
    <property type="entry name" value="ZP_dom"/>
</dbReference>
<dbReference type="PROSITE" id="PS51034">
    <property type="entry name" value="ZP_2"/>
    <property type="match status" value="1"/>
</dbReference>
<dbReference type="Proteomes" id="UP000828390">
    <property type="component" value="Unassembled WGS sequence"/>
</dbReference>
<feature type="domain" description="ZP" evidence="1">
    <location>
        <begin position="1"/>
        <end position="177"/>
    </location>
</feature>
<gene>
    <name evidence="2" type="ORF">DPMN_124782</name>
</gene>
<comment type="caution">
    <text evidence="2">The sequence shown here is derived from an EMBL/GenBank/DDBJ whole genome shotgun (WGS) entry which is preliminary data.</text>
</comment>
<evidence type="ECO:0000313" key="2">
    <source>
        <dbReference type="EMBL" id="KAH3822988.1"/>
    </source>
</evidence>
<accession>A0A9D4GW97</accession>
<organism evidence="2 3">
    <name type="scientific">Dreissena polymorpha</name>
    <name type="common">Zebra mussel</name>
    <name type="synonym">Mytilus polymorpha</name>
    <dbReference type="NCBI Taxonomy" id="45954"/>
    <lineage>
        <taxon>Eukaryota</taxon>
        <taxon>Metazoa</taxon>
        <taxon>Spiralia</taxon>
        <taxon>Lophotrochozoa</taxon>
        <taxon>Mollusca</taxon>
        <taxon>Bivalvia</taxon>
        <taxon>Autobranchia</taxon>
        <taxon>Heteroconchia</taxon>
        <taxon>Euheterodonta</taxon>
        <taxon>Imparidentia</taxon>
        <taxon>Neoheterodontei</taxon>
        <taxon>Myida</taxon>
        <taxon>Dreissenoidea</taxon>
        <taxon>Dreissenidae</taxon>
        <taxon>Dreissena</taxon>
    </lineage>
</organism>
<reference evidence="2" key="1">
    <citation type="journal article" date="2019" name="bioRxiv">
        <title>The Genome of the Zebra Mussel, Dreissena polymorpha: A Resource for Invasive Species Research.</title>
        <authorList>
            <person name="McCartney M.A."/>
            <person name="Auch B."/>
            <person name="Kono T."/>
            <person name="Mallez S."/>
            <person name="Zhang Y."/>
            <person name="Obille A."/>
            <person name="Becker A."/>
            <person name="Abrahante J.E."/>
            <person name="Garbe J."/>
            <person name="Badalamenti J.P."/>
            <person name="Herman A."/>
            <person name="Mangelson H."/>
            <person name="Liachko I."/>
            <person name="Sullivan S."/>
            <person name="Sone E.D."/>
            <person name="Koren S."/>
            <person name="Silverstein K.A.T."/>
            <person name="Beckman K.B."/>
            <person name="Gohl D.M."/>
        </authorList>
    </citation>
    <scope>NUCLEOTIDE SEQUENCE</scope>
    <source>
        <strain evidence="2">Duluth1</strain>
        <tissue evidence="2">Whole animal</tissue>
    </source>
</reference>
<evidence type="ECO:0000313" key="3">
    <source>
        <dbReference type="Proteomes" id="UP000828390"/>
    </source>
</evidence>
<evidence type="ECO:0000259" key="1">
    <source>
        <dbReference type="PROSITE" id="PS51034"/>
    </source>
</evidence>
<dbReference type="InterPro" id="IPR042235">
    <property type="entry name" value="ZP-C_dom"/>
</dbReference>
<dbReference type="AlphaFoldDB" id="A0A9D4GW97"/>
<keyword evidence="3" id="KW-1185">Reference proteome</keyword>
<dbReference type="EMBL" id="JAIWYP010000005">
    <property type="protein sequence ID" value="KAH3822988.1"/>
    <property type="molecule type" value="Genomic_DNA"/>
</dbReference>
<name>A0A9D4GW97_DREPO</name>
<reference evidence="2" key="2">
    <citation type="submission" date="2020-11" db="EMBL/GenBank/DDBJ databases">
        <authorList>
            <person name="McCartney M.A."/>
            <person name="Auch B."/>
            <person name="Kono T."/>
            <person name="Mallez S."/>
            <person name="Becker A."/>
            <person name="Gohl D.M."/>
            <person name="Silverstein K.A.T."/>
            <person name="Koren S."/>
            <person name="Bechman K.B."/>
            <person name="Herman A."/>
            <person name="Abrahante J.E."/>
            <person name="Garbe J."/>
        </authorList>
    </citation>
    <scope>NUCLEOTIDE SEQUENCE</scope>
    <source>
        <strain evidence="2">Duluth1</strain>
        <tissue evidence="2">Whole animal</tissue>
    </source>
</reference>
<sequence length="243" mass="25909">MPADGMQAALYPASGSAQITTYVITCQEIPASGITKTLNHTLAPALVTKSPQKFSPDFAIDAGLDKYSANVGELVNWMLTIPVQYIATVESCVAEAVVNSSKKVTLMTNNCVNTPALIESFPAAYSLSANAANTAHTYTTQLTAFHFYGHSQIVISCTVKVCLSSVVSGCKAQCPTARRRRGAQSTALSTKDADSSDGTFLYQTRNVLYVNDPFTLSAASLSLPSLFAIALCHRFCSLRCPLM</sequence>